<gene>
    <name evidence="5" type="ORF">TVAG_189830</name>
</gene>
<dbReference type="OrthoDB" id="433924at2759"/>
<evidence type="ECO:0000259" key="4">
    <source>
        <dbReference type="PROSITE" id="PS50013"/>
    </source>
</evidence>
<dbReference type="PROSITE" id="PS00598">
    <property type="entry name" value="CHROMO_1"/>
    <property type="match status" value="1"/>
</dbReference>
<evidence type="ECO:0000313" key="6">
    <source>
        <dbReference type="Proteomes" id="UP000001542"/>
    </source>
</evidence>
<keyword evidence="6" id="KW-1185">Reference proteome</keyword>
<comment type="subcellular location">
    <subcellularLocation>
        <location evidence="1">Nucleus</location>
    </subcellularLocation>
</comment>
<feature type="region of interest" description="Disordered" evidence="3">
    <location>
        <begin position="64"/>
        <end position="101"/>
    </location>
</feature>
<protein>
    <recommendedName>
        <fullName evidence="4">Chromo domain-containing protein</fullName>
    </recommendedName>
</protein>
<dbReference type="Pfam" id="PF00385">
    <property type="entry name" value="Chromo"/>
    <property type="match status" value="1"/>
</dbReference>
<organism evidence="5 6">
    <name type="scientific">Trichomonas vaginalis (strain ATCC PRA-98 / G3)</name>
    <dbReference type="NCBI Taxonomy" id="412133"/>
    <lineage>
        <taxon>Eukaryota</taxon>
        <taxon>Metamonada</taxon>
        <taxon>Parabasalia</taxon>
        <taxon>Trichomonadida</taxon>
        <taxon>Trichomonadidae</taxon>
        <taxon>Trichomonas</taxon>
    </lineage>
</organism>
<dbReference type="InterPro" id="IPR016197">
    <property type="entry name" value="Chromo-like_dom_sf"/>
</dbReference>
<dbReference type="GO" id="GO:0005721">
    <property type="term" value="C:pericentric heterochromatin"/>
    <property type="evidence" value="ECO:0000318"/>
    <property type="project" value="GO_Central"/>
</dbReference>
<dbReference type="InterPro" id="IPR000953">
    <property type="entry name" value="Chromo/chromo_shadow_dom"/>
</dbReference>
<dbReference type="STRING" id="5722.A2DKB5"/>
<accession>A2DKB5</accession>
<dbReference type="AlphaFoldDB" id="A2DKB5"/>
<dbReference type="Gene3D" id="2.40.50.40">
    <property type="match status" value="1"/>
</dbReference>
<keyword evidence="2" id="KW-0539">Nucleus</keyword>
<dbReference type="CDD" id="cd00024">
    <property type="entry name" value="CD_CSD"/>
    <property type="match status" value="1"/>
</dbReference>
<dbReference type="VEuPathDB" id="TrichDB:TVAGG3_0995970"/>
<dbReference type="GO" id="GO:0005634">
    <property type="term" value="C:nucleus"/>
    <property type="evidence" value="ECO:0007669"/>
    <property type="project" value="UniProtKB-SubCell"/>
</dbReference>
<reference evidence="5" key="1">
    <citation type="submission" date="2006-10" db="EMBL/GenBank/DDBJ databases">
        <authorList>
            <person name="Amadeo P."/>
            <person name="Zhao Q."/>
            <person name="Wortman J."/>
            <person name="Fraser-Liggett C."/>
            <person name="Carlton J."/>
        </authorList>
    </citation>
    <scope>NUCLEOTIDE SEQUENCE</scope>
    <source>
        <strain evidence="5">G3</strain>
    </source>
</reference>
<proteinExistence type="predicted"/>
<feature type="domain" description="Chromo" evidence="4">
    <location>
        <begin position="10"/>
        <end position="70"/>
    </location>
</feature>
<dbReference type="SUPFAM" id="SSF54160">
    <property type="entry name" value="Chromo domain-like"/>
    <property type="match status" value="1"/>
</dbReference>
<reference evidence="5" key="2">
    <citation type="journal article" date="2007" name="Science">
        <title>Draft genome sequence of the sexually transmitted pathogen Trichomonas vaginalis.</title>
        <authorList>
            <person name="Carlton J.M."/>
            <person name="Hirt R.P."/>
            <person name="Silva J.C."/>
            <person name="Delcher A.L."/>
            <person name="Schatz M."/>
            <person name="Zhao Q."/>
            <person name="Wortman J.R."/>
            <person name="Bidwell S.L."/>
            <person name="Alsmark U.C.M."/>
            <person name="Besteiro S."/>
            <person name="Sicheritz-Ponten T."/>
            <person name="Noel C.J."/>
            <person name="Dacks J.B."/>
            <person name="Foster P.G."/>
            <person name="Simillion C."/>
            <person name="Van de Peer Y."/>
            <person name="Miranda-Saavedra D."/>
            <person name="Barton G.J."/>
            <person name="Westrop G.D."/>
            <person name="Mueller S."/>
            <person name="Dessi D."/>
            <person name="Fiori P.L."/>
            <person name="Ren Q."/>
            <person name="Paulsen I."/>
            <person name="Zhang H."/>
            <person name="Bastida-Corcuera F.D."/>
            <person name="Simoes-Barbosa A."/>
            <person name="Brown M.T."/>
            <person name="Hayes R.D."/>
            <person name="Mukherjee M."/>
            <person name="Okumura C.Y."/>
            <person name="Schneider R."/>
            <person name="Smith A.J."/>
            <person name="Vanacova S."/>
            <person name="Villalvazo M."/>
            <person name="Haas B.J."/>
            <person name="Pertea M."/>
            <person name="Feldblyum T.V."/>
            <person name="Utterback T.R."/>
            <person name="Shu C.L."/>
            <person name="Osoegawa K."/>
            <person name="de Jong P.J."/>
            <person name="Hrdy I."/>
            <person name="Horvathova L."/>
            <person name="Zubacova Z."/>
            <person name="Dolezal P."/>
            <person name="Malik S.B."/>
            <person name="Logsdon J.M. Jr."/>
            <person name="Henze K."/>
            <person name="Gupta A."/>
            <person name="Wang C.C."/>
            <person name="Dunne R.L."/>
            <person name="Upcroft J.A."/>
            <person name="Upcroft P."/>
            <person name="White O."/>
            <person name="Salzberg S.L."/>
            <person name="Tang P."/>
            <person name="Chiu C.-H."/>
            <person name="Lee Y.-S."/>
            <person name="Embley T.M."/>
            <person name="Coombs G.H."/>
            <person name="Mottram J.C."/>
            <person name="Tachezy J."/>
            <person name="Fraser-Liggett C.M."/>
            <person name="Johnson P.J."/>
        </authorList>
    </citation>
    <scope>NUCLEOTIDE SEQUENCE [LARGE SCALE GENOMIC DNA]</scope>
    <source>
        <strain evidence="5">G3</strain>
    </source>
</reference>
<sequence>MASSKEQEEYEVEKILNYGYIDGVLSYHVKWVGYDDPKDMTWEPYHHLSTCKSLVKEYFKSLGIKKPPEKEPKPTEAKPHKPPIHREKHEKTEVKEIKQTQEKVPVKRELIPLQNYLAQKLPDFKCPNTKDTTWFPKQNPKTIDSQYTYFPIFTNKNSQSFDLQGKQISRNTAILLFPSMFTDSN</sequence>
<feature type="compositionally biased region" description="Basic and acidic residues" evidence="3">
    <location>
        <begin position="66"/>
        <end position="101"/>
    </location>
</feature>
<dbReference type="InterPro" id="IPR023779">
    <property type="entry name" value="Chromodomain_CS"/>
</dbReference>
<dbReference type="KEGG" id="tva:5464602"/>
<dbReference type="InterPro" id="IPR023780">
    <property type="entry name" value="Chromo_domain"/>
</dbReference>
<name>A2DKB5_TRIV3</name>
<dbReference type="SMART" id="SM00298">
    <property type="entry name" value="CHROMO"/>
    <property type="match status" value="1"/>
</dbReference>
<dbReference type="PROSITE" id="PS50013">
    <property type="entry name" value="CHROMO_2"/>
    <property type="match status" value="1"/>
</dbReference>
<dbReference type="PANTHER" id="PTHR22812">
    <property type="entry name" value="CHROMOBOX PROTEIN"/>
    <property type="match status" value="1"/>
</dbReference>
<evidence type="ECO:0000313" key="5">
    <source>
        <dbReference type="EMBL" id="EAY19092.1"/>
    </source>
</evidence>
<dbReference type="VEuPathDB" id="TrichDB:TVAG_189830"/>
<evidence type="ECO:0000256" key="3">
    <source>
        <dbReference type="SAM" id="MobiDB-lite"/>
    </source>
</evidence>
<dbReference type="Proteomes" id="UP000001542">
    <property type="component" value="Unassembled WGS sequence"/>
</dbReference>
<dbReference type="EMBL" id="DS113211">
    <property type="protein sequence ID" value="EAY19092.1"/>
    <property type="molecule type" value="Genomic_DNA"/>
</dbReference>
<dbReference type="InterPro" id="IPR051219">
    <property type="entry name" value="Heterochromatin_chromo-domain"/>
</dbReference>
<dbReference type="GO" id="GO:0031507">
    <property type="term" value="P:heterochromatin formation"/>
    <property type="evidence" value="ECO:0000318"/>
    <property type="project" value="GO_Central"/>
</dbReference>
<dbReference type="RefSeq" id="XP_001580078.1">
    <property type="nucleotide sequence ID" value="XM_001580028.1"/>
</dbReference>
<evidence type="ECO:0000256" key="2">
    <source>
        <dbReference type="ARBA" id="ARBA00023242"/>
    </source>
</evidence>
<dbReference type="InParanoid" id="A2DKB5"/>
<evidence type="ECO:0000256" key="1">
    <source>
        <dbReference type="ARBA" id="ARBA00004123"/>
    </source>
</evidence>
<dbReference type="GO" id="GO:0003682">
    <property type="term" value="F:chromatin binding"/>
    <property type="evidence" value="ECO:0000318"/>
    <property type="project" value="GO_Central"/>
</dbReference>